<protein>
    <recommendedName>
        <fullName evidence="1">Polyketide synthase dehydratase domain-containing protein</fullName>
    </recommendedName>
</protein>
<organism evidence="2 3">
    <name type="scientific">Aspergillus pseudotamarii</name>
    <dbReference type="NCBI Taxonomy" id="132259"/>
    <lineage>
        <taxon>Eukaryota</taxon>
        <taxon>Fungi</taxon>
        <taxon>Dikarya</taxon>
        <taxon>Ascomycota</taxon>
        <taxon>Pezizomycotina</taxon>
        <taxon>Eurotiomycetes</taxon>
        <taxon>Eurotiomycetidae</taxon>
        <taxon>Eurotiales</taxon>
        <taxon>Aspergillaceae</taxon>
        <taxon>Aspergillus</taxon>
        <taxon>Aspergillus subgen. Circumdati</taxon>
    </lineage>
</organism>
<dbReference type="AlphaFoldDB" id="A0A5N6SCH7"/>
<dbReference type="OrthoDB" id="2532955at2759"/>
<reference evidence="2 3" key="1">
    <citation type="submission" date="2019-04" db="EMBL/GenBank/DDBJ databases">
        <title>Friends and foes A comparative genomics study of 23 Aspergillus species from section Flavi.</title>
        <authorList>
            <consortium name="DOE Joint Genome Institute"/>
            <person name="Kjaerbolling I."/>
            <person name="Vesth T."/>
            <person name="Frisvad J.C."/>
            <person name="Nybo J.L."/>
            <person name="Theobald S."/>
            <person name="Kildgaard S."/>
            <person name="Isbrandt T."/>
            <person name="Kuo A."/>
            <person name="Sato A."/>
            <person name="Lyhne E.K."/>
            <person name="Kogle M.E."/>
            <person name="Wiebenga A."/>
            <person name="Kun R.S."/>
            <person name="Lubbers R.J."/>
            <person name="Makela M.R."/>
            <person name="Barry K."/>
            <person name="Chovatia M."/>
            <person name="Clum A."/>
            <person name="Daum C."/>
            <person name="Haridas S."/>
            <person name="He G."/>
            <person name="LaButti K."/>
            <person name="Lipzen A."/>
            <person name="Mondo S."/>
            <person name="Riley R."/>
            <person name="Salamov A."/>
            <person name="Simmons B.A."/>
            <person name="Magnuson J.K."/>
            <person name="Henrissat B."/>
            <person name="Mortensen U.H."/>
            <person name="Larsen T.O."/>
            <person name="Devries R.P."/>
            <person name="Grigoriev I.V."/>
            <person name="Machida M."/>
            <person name="Baker S.E."/>
            <person name="Andersen M.R."/>
        </authorList>
    </citation>
    <scope>NUCLEOTIDE SEQUENCE [LARGE SCALE GENOMIC DNA]</scope>
    <source>
        <strain evidence="2 3">CBS 117625</strain>
    </source>
</reference>
<gene>
    <name evidence="2" type="ORF">BDV38DRAFT_287733</name>
</gene>
<sequence length="289" mass="32921">MVEGPAFWCVKEGFYDDQYRVRATIGLFRWPEDGFPQPHVIHPTSLDSIFHLALIGYCHSGKRTVPTMIPSSLRRLYVSRTGLSYPDSDEVQEYTWPEILDRRGACFSGFALNQSNGALSVQFSDLRLTTIASSRDDSVADTLGGLQLAYQIQYQPEPDFLDPKERYMDMLAHRNGDLRILELNVGDRSSTKALLHTLSVYNEAGGIVYPRLTNFSTEGVTLQTGWRPSPEPQPIDLTKLETDSHPDWISYHCAFYPDGFRRGHSYAKAFIPRIPRHEATFVEQWIEPD</sequence>
<dbReference type="EMBL" id="ML743633">
    <property type="protein sequence ID" value="KAE8132416.1"/>
    <property type="molecule type" value="Genomic_DNA"/>
</dbReference>
<dbReference type="Gene3D" id="3.10.129.110">
    <property type="entry name" value="Polyketide synthase dehydratase"/>
    <property type="match status" value="1"/>
</dbReference>
<feature type="domain" description="Polyketide synthase dehydratase" evidence="1">
    <location>
        <begin position="4"/>
        <end position="132"/>
    </location>
</feature>
<name>A0A5N6SCH7_ASPPS</name>
<dbReference type="InterPro" id="IPR049551">
    <property type="entry name" value="PKS_DH_C"/>
</dbReference>
<proteinExistence type="predicted"/>
<dbReference type="InterPro" id="IPR042104">
    <property type="entry name" value="PKS_dehydratase_sf"/>
</dbReference>
<keyword evidence="3" id="KW-1185">Reference proteome</keyword>
<evidence type="ECO:0000313" key="2">
    <source>
        <dbReference type="EMBL" id="KAE8132416.1"/>
    </source>
</evidence>
<evidence type="ECO:0000313" key="3">
    <source>
        <dbReference type="Proteomes" id="UP000325672"/>
    </source>
</evidence>
<dbReference type="GeneID" id="43645137"/>
<dbReference type="RefSeq" id="XP_031908479.1">
    <property type="nucleotide sequence ID" value="XM_032060927.1"/>
</dbReference>
<dbReference type="Proteomes" id="UP000325672">
    <property type="component" value="Unassembled WGS sequence"/>
</dbReference>
<accession>A0A5N6SCH7</accession>
<evidence type="ECO:0000259" key="1">
    <source>
        <dbReference type="Pfam" id="PF14765"/>
    </source>
</evidence>
<dbReference type="Pfam" id="PF14765">
    <property type="entry name" value="PS-DH"/>
    <property type="match status" value="1"/>
</dbReference>